<dbReference type="PANTHER" id="PTHR43667:SF1">
    <property type="entry name" value="CYCLOPROPANE-FATTY-ACYL-PHOSPHOLIPID SYNTHASE"/>
    <property type="match status" value="1"/>
</dbReference>
<dbReference type="GO" id="GO:0032259">
    <property type="term" value="P:methylation"/>
    <property type="evidence" value="ECO:0007669"/>
    <property type="project" value="UniProtKB-KW"/>
</dbReference>
<keyword evidence="2" id="KW-0489">Methyltransferase</keyword>
<dbReference type="GO" id="GO:0008610">
    <property type="term" value="P:lipid biosynthetic process"/>
    <property type="evidence" value="ECO:0007669"/>
    <property type="project" value="InterPro"/>
</dbReference>
<proteinExistence type="inferred from homology"/>
<dbReference type="STRING" id="402596.SAMN04489844_3102"/>
<dbReference type="OrthoDB" id="9782855at2"/>
<keyword evidence="7" id="KW-1185">Reference proteome</keyword>
<evidence type="ECO:0000256" key="1">
    <source>
        <dbReference type="ARBA" id="ARBA00010815"/>
    </source>
</evidence>
<dbReference type="InterPro" id="IPR050723">
    <property type="entry name" value="CFA/CMAS"/>
</dbReference>
<dbReference type="CDD" id="cd02440">
    <property type="entry name" value="AdoMet_MTases"/>
    <property type="match status" value="1"/>
</dbReference>
<accession>A0A1H4VU03</accession>
<comment type="similarity">
    <text evidence="1">Belongs to the CFA/CMAS family.</text>
</comment>
<keyword evidence="4" id="KW-0949">S-adenosyl-L-methionine</keyword>
<keyword evidence="5" id="KW-0443">Lipid metabolism</keyword>
<dbReference type="RefSeq" id="WP_090969952.1">
    <property type="nucleotide sequence ID" value="NZ_FNRT01000002.1"/>
</dbReference>
<dbReference type="PIRSF" id="PIRSF003085">
    <property type="entry name" value="CMAS"/>
    <property type="match status" value="1"/>
</dbReference>
<reference evidence="7" key="1">
    <citation type="submission" date="2016-10" db="EMBL/GenBank/DDBJ databases">
        <authorList>
            <person name="Varghese N."/>
            <person name="Submissions S."/>
        </authorList>
    </citation>
    <scope>NUCLEOTIDE SEQUENCE [LARGE SCALE GENOMIC DNA]</scope>
    <source>
        <strain evidence="7">DSM 22017</strain>
    </source>
</reference>
<keyword evidence="3" id="KW-0808">Transferase</keyword>
<dbReference type="EMBL" id="FNRT01000002">
    <property type="protein sequence ID" value="SEC84455.1"/>
    <property type="molecule type" value="Genomic_DNA"/>
</dbReference>
<dbReference type="AlphaFoldDB" id="A0A1H4VU03"/>
<evidence type="ECO:0000256" key="4">
    <source>
        <dbReference type="ARBA" id="ARBA00022691"/>
    </source>
</evidence>
<organism evidence="6 7">
    <name type="scientific">Nocardioides exalbidus</name>
    <dbReference type="NCBI Taxonomy" id="402596"/>
    <lineage>
        <taxon>Bacteria</taxon>
        <taxon>Bacillati</taxon>
        <taxon>Actinomycetota</taxon>
        <taxon>Actinomycetes</taxon>
        <taxon>Propionibacteriales</taxon>
        <taxon>Nocardioidaceae</taxon>
        <taxon>Nocardioides</taxon>
    </lineage>
</organism>
<dbReference type="PANTHER" id="PTHR43667">
    <property type="entry name" value="CYCLOPROPANE-FATTY-ACYL-PHOSPHOLIPID SYNTHASE"/>
    <property type="match status" value="1"/>
</dbReference>
<dbReference type="Pfam" id="PF02353">
    <property type="entry name" value="CMAS"/>
    <property type="match status" value="1"/>
</dbReference>
<evidence type="ECO:0000313" key="7">
    <source>
        <dbReference type="Proteomes" id="UP000198742"/>
    </source>
</evidence>
<evidence type="ECO:0000313" key="6">
    <source>
        <dbReference type="EMBL" id="SEC84455.1"/>
    </source>
</evidence>
<dbReference type="Proteomes" id="UP000198742">
    <property type="component" value="Unassembled WGS sequence"/>
</dbReference>
<evidence type="ECO:0000256" key="2">
    <source>
        <dbReference type="ARBA" id="ARBA00022603"/>
    </source>
</evidence>
<dbReference type="GO" id="GO:0008168">
    <property type="term" value="F:methyltransferase activity"/>
    <property type="evidence" value="ECO:0007669"/>
    <property type="project" value="UniProtKB-KW"/>
</dbReference>
<name>A0A1H4VU03_9ACTN</name>
<dbReference type="InterPro" id="IPR029063">
    <property type="entry name" value="SAM-dependent_MTases_sf"/>
</dbReference>
<gene>
    <name evidence="6" type="ORF">SAMN04489844_3102</name>
</gene>
<protein>
    <submittedName>
        <fullName evidence="6">Cyclopropane-fatty-acyl-phospholipid synthase</fullName>
    </submittedName>
</protein>
<dbReference type="InterPro" id="IPR003333">
    <property type="entry name" value="CMAS"/>
</dbReference>
<sequence length="435" mass="48167">MSLGSTPKNGATNKMSISDAMDRLVRGGLPVRFTAYDGSSAGPPDARIGLHLKNERGLAYLMTAPGDLGMARAYVSGDLDLSGVDPADPYDAMTLLKDHTKFRMPTPSEGIAIARSLGLSHLRPPAPPPQEHLPRWRRAVEGLRHSMSRDAEVISHHYDVSNRFYEMVLGPSMAYTCALYETPDATLEEAQFAKFDLVARKLNLQPGQTLLDVGCGWGSMVRHAAREYGVKALGVTLSLEQAQWAKEAIDREGLGDLAEVRHMDYRDVVEGDFDAISSIGLLEHIGVRNYPSYFSHLRDRLKPGGRLLNHCITRAHNKHTETGAFIDRYVFPDGELIGSGTIISAAQDQGLEVQHSENLRLHYAATLRDWNKNLVDNWDECVKEVGEGTARVWGLYIAGSRVGFERDEIELHQVLATRNDDHGVSGFPMRPDWKA</sequence>
<evidence type="ECO:0000256" key="3">
    <source>
        <dbReference type="ARBA" id="ARBA00022679"/>
    </source>
</evidence>
<evidence type="ECO:0000256" key="5">
    <source>
        <dbReference type="ARBA" id="ARBA00023098"/>
    </source>
</evidence>
<dbReference type="SUPFAM" id="SSF53335">
    <property type="entry name" value="S-adenosyl-L-methionine-dependent methyltransferases"/>
    <property type="match status" value="1"/>
</dbReference>
<dbReference type="Gene3D" id="3.40.50.150">
    <property type="entry name" value="Vaccinia Virus protein VP39"/>
    <property type="match status" value="1"/>
</dbReference>